<sequence>MLLKLQFTTDRTIAQILKIVADIINNPAISTQANLATLVATHDTAMGGLTFDSNNSNIWRTGTGKQALTTLTKANYSKPSAVSGTFNFTLEQSIYDANTVKYYNQIYDIVGGATYNAKHILGGTISPAFTTTSESANVFYSKTTTTSGSNFDISGGSSLGNTNSNTGWTSKDISGVLYNPINTNNTIRTAWFFITDNCFLYALSATSQTGYIGFPNGGYYDTVSYYSGPFFSTQYTRYDYFNNSTNNIYPIAYTNFTRNSGFISGADCIYAWNPLSTNTSSSAALRVMNLIQAQASTNTTWPISSYIPVTWGVGTRFSDMTPLNASGAVINGLSAGRDYAAYTPAINTTVGTRYPSTDLKSNGFAMLPLTWRHSYYGNHGGNISNQNGIYLFNGDYFPGDEIMYNNKTYIIFPGFTGFANRVGIAIPKE</sequence>
<reference evidence="5" key="1">
    <citation type="submission" date="2020-05" db="EMBL/GenBank/DDBJ databases">
        <authorList>
            <person name="Chiriac C."/>
            <person name="Salcher M."/>
            <person name="Ghai R."/>
            <person name="Kavagutti S V."/>
        </authorList>
    </citation>
    <scope>NUCLEOTIDE SEQUENCE</scope>
</reference>
<evidence type="ECO:0000313" key="2">
    <source>
        <dbReference type="EMBL" id="CAB4185392.1"/>
    </source>
</evidence>
<dbReference type="EMBL" id="LR797435">
    <property type="protein sequence ID" value="CAB4216049.1"/>
    <property type="molecule type" value="Genomic_DNA"/>
</dbReference>
<evidence type="ECO:0000313" key="4">
    <source>
        <dbReference type="EMBL" id="CAB4216049.1"/>
    </source>
</evidence>
<dbReference type="EMBL" id="LR797079">
    <property type="protein sequence ID" value="CAB4185392.1"/>
    <property type="molecule type" value="Genomic_DNA"/>
</dbReference>
<accession>A0A6J7XM64</accession>
<dbReference type="EMBL" id="LR798422">
    <property type="protein sequence ID" value="CAB5230718.1"/>
    <property type="molecule type" value="Genomic_DNA"/>
</dbReference>
<dbReference type="EMBL" id="LR797194">
    <property type="protein sequence ID" value="CAB4193471.1"/>
    <property type="molecule type" value="Genomic_DNA"/>
</dbReference>
<organism evidence="5">
    <name type="scientific">uncultured Caudovirales phage</name>
    <dbReference type="NCBI Taxonomy" id="2100421"/>
    <lineage>
        <taxon>Viruses</taxon>
        <taxon>Duplodnaviria</taxon>
        <taxon>Heunggongvirae</taxon>
        <taxon>Uroviricota</taxon>
        <taxon>Caudoviricetes</taxon>
        <taxon>Peduoviridae</taxon>
        <taxon>Maltschvirus</taxon>
        <taxon>Maltschvirus maltsch</taxon>
    </lineage>
</organism>
<name>A0A6J7XM64_9CAUD</name>
<proteinExistence type="predicted"/>
<gene>
    <name evidence="2" type="ORF">UFOVP1123_63</name>
    <name evidence="3" type="ORF">UFOVP1239_87</name>
    <name evidence="4" type="ORF">UFOVP1484_67</name>
    <name evidence="5" type="ORF">UFOVP1577_73</name>
    <name evidence="1" type="ORF">UFOVP961_135</name>
</gene>
<evidence type="ECO:0000313" key="1">
    <source>
        <dbReference type="EMBL" id="CAB4175222.1"/>
    </source>
</evidence>
<protein>
    <submittedName>
        <fullName evidence="5">Uncharacterized protein</fullName>
    </submittedName>
</protein>
<dbReference type="EMBL" id="LR796912">
    <property type="protein sequence ID" value="CAB4175222.1"/>
    <property type="molecule type" value="Genomic_DNA"/>
</dbReference>
<evidence type="ECO:0000313" key="5">
    <source>
        <dbReference type="EMBL" id="CAB5230718.1"/>
    </source>
</evidence>
<evidence type="ECO:0000313" key="3">
    <source>
        <dbReference type="EMBL" id="CAB4193471.1"/>
    </source>
</evidence>